<protein>
    <recommendedName>
        <fullName evidence="3">BioF2-like acetyltransferase domain-containing protein</fullName>
    </recommendedName>
</protein>
<gene>
    <name evidence="1" type="ORF">ACFSJT_15745</name>
</gene>
<organism evidence="1 2">
    <name type="scientific">Aquimarina celericrescens</name>
    <dbReference type="NCBI Taxonomy" id="1964542"/>
    <lineage>
        <taxon>Bacteria</taxon>
        <taxon>Pseudomonadati</taxon>
        <taxon>Bacteroidota</taxon>
        <taxon>Flavobacteriia</taxon>
        <taxon>Flavobacteriales</taxon>
        <taxon>Flavobacteriaceae</taxon>
        <taxon>Aquimarina</taxon>
    </lineage>
</organism>
<evidence type="ECO:0008006" key="3">
    <source>
        <dbReference type="Google" id="ProtNLM"/>
    </source>
</evidence>
<comment type="caution">
    <text evidence="1">The sequence shown here is derived from an EMBL/GenBank/DDBJ whole genome shotgun (WGS) entry which is preliminary data.</text>
</comment>
<accession>A0ABW5B1P5</accession>
<sequence length="396" mass="46140">MLEKIKNRCKTKSLRYAYFNHTNDIPVKDWNRVNRNNLIFLSLDYLKALENTISEAIKSKYILFYDKEVPVALAIAQLIKFNPAELEIQEFPCKINDTIKNTLLKNLEVKALVCGNIFSCGEHGFIYDAKRLDAKQAFENLSNALLQIRKSENSNKPSFILLKEFWPESFETSDYIKEYDFKEFKIDVNMVLPIHASWDTFEDYLASMRTKFRTRAKKVFQKSEKIIVQDFTPEDIKTYQEEINKLYLSVIEKADFKIGKLNASTFRHLKQKLGELFIFKGYFIDKRLVGFTSSFMLSDAIEANHIGIDYSFNKKHAIYQKMLYDYVDLAITKKVKALRLGRTAEIIKSSVGAKPVEMKLYVRHGNSISNTLLKPLVELISPSEYEVRNPFKLQLD</sequence>
<dbReference type="EMBL" id="JBHUHY010000016">
    <property type="protein sequence ID" value="MFD2188257.1"/>
    <property type="molecule type" value="Genomic_DNA"/>
</dbReference>
<dbReference type="SUPFAM" id="SSF55729">
    <property type="entry name" value="Acyl-CoA N-acyltransferases (Nat)"/>
    <property type="match status" value="1"/>
</dbReference>
<dbReference type="Proteomes" id="UP001597344">
    <property type="component" value="Unassembled WGS sequence"/>
</dbReference>
<reference evidence="2" key="1">
    <citation type="journal article" date="2019" name="Int. J. Syst. Evol. Microbiol.">
        <title>The Global Catalogue of Microorganisms (GCM) 10K type strain sequencing project: providing services to taxonomists for standard genome sequencing and annotation.</title>
        <authorList>
            <consortium name="The Broad Institute Genomics Platform"/>
            <consortium name="The Broad Institute Genome Sequencing Center for Infectious Disease"/>
            <person name="Wu L."/>
            <person name="Ma J."/>
        </authorList>
    </citation>
    <scope>NUCLEOTIDE SEQUENCE [LARGE SCALE GENOMIC DNA]</scope>
    <source>
        <strain evidence="2">DT92</strain>
    </source>
</reference>
<dbReference type="InterPro" id="IPR016181">
    <property type="entry name" value="Acyl_CoA_acyltransferase"/>
</dbReference>
<dbReference type="RefSeq" id="WP_378321281.1">
    <property type="nucleotide sequence ID" value="NZ_JBHUHY010000016.1"/>
</dbReference>
<proteinExistence type="predicted"/>
<evidence type="ECO:0000313" key="2">
    <source>
        <dbReference type="Proteomes" id="UP001597344"/>
    </source>
</evidence>
<keyword evidence="2" id="KW-1185">Reference proteome</keyword>
<evidence type="ECO:0000313" key="1">
    <source>
        <dbReference type="EMBL" id="MFD2188257.1"/>
    </source>
</evidence>
<name>A0ABW5B1P5_9FLAO</name>